<organism evidence="10 11">
    <name type="scientific">Oedothorax gibbosus</name>
    <dbReference type="NCBI Taxonomy" id="931172"/>
    <lineage>
        <taxon>Eukaryota</taxon>
        <taxon>Metazoa</taxon>
        <taxon>Ecdysozoa</taxon>
        <taxon>Arthropoda</taxon>
        <taxon>Chelicerata</taxon>
        <taxon>Arachnida</taxon>
        <taxon>Araneae</taxon>
        <taxon>Araneomorphae</taxon>
        <taxon>Entelegynae</taxon>
        <taxon>Araneoidea</taxon>
        <taxon>Linyphiidae</taxon>
        <taxon>Erigoninae</taxon>
        <taxon>Oedothorax</taxon>
    </lineage>
</organism>
<evidence type="ECO:0000259" key="9">
    <source>
        <dbReference type="PROSITE" id="PS50157"/>
    </source>
</evidence>
<keyword evidence="11" id="KW-1185">Reference proteome</keyword>
<dbReference type="Proteomes" id="UP000827092">
    <property type="component" value="Unassembled WGS sequence"/>
</dbReference>
<dbReference type="EMBL" id="JAFNEN010000105">
    <property type="protein sequence ID" value="KAG8194321.1"/>
    <property type="molecule type" value="Genomic_DNA"/>
</dbReference>
<reference evidence="10 11" key="1">
    <citation type="journal article" date="2022" name="Nat. Ecol. Evol.">
        <title>A masculinizing supergene underlies an exaggerated male reproductive morph in a spider.</title>
        <authorList>
            <person name="Hendrickx F."/>
            <person name="De Corte Z."/>
            <person name="Sonet G."/>
            <person name="Van Belleghem S.M."/>
            <person name="Kostlbacher S."/>
            <person name="Vangestel C."/>
        </authorList>
    </citation>
    <scope>NUCLEOTIDE SEQUENCE [LARGE SCALE GENOMIC DNA]</scope>
    <source>
        <strain evidence="10">W744_W776</strain>
    </source>
</reference>
<comment type="caution">
    <text evidence="10">The sequence shown here is derived from an EMBL/GenBank/DDBJ whole genome shotgun (WGS) entry which is preliminary data.</text>
</comment>
<comment type="subcellular location">
    <subcellularLocation>
        <location evidence="1">Nucleus</location>
    </subcellularLocation>
</comment>
<dbReference type="GO" id="GO:0005634">
    <property type="term" value="C:nucleus"/>
    <property type="evidence" value="ECO:0007669"/>
    <property type="project" value="UniProtKB-SubCell"/>
</dbReference>
<dbReference type="GO" id="GO:0000978">
    <property type="term" value="F:RNA polymerase II cis-regulatory region sequence-specific DNA binding"/>
    <property type="evidence" value="ECO:0007669"/>
    <property type="project" value="TreeGrafter"/>
</dbReference>
<evidence type="ECO:0000256" key="6">
    <source>
        <dbReference type="ARBA" id="ARBA00023242"/>
    </source>
</evidence>
<keyword evidence="4 8" id="KW-0863">Zinc-finger</keyword>
<evidence type="ECO:0000313" key="11">
    <source>
        <dbReference type="Proteomes" id="UP000827092"/>
    </source>
</evidence>
<dbReference type="Pfam" id="PF00096">
    <property type="entry name" value="zf-C2H2"/>
    <property type="match status" value="2"/>
</dbReference>
<proteinExistence type="inferred from homology"/>
<evidence type="ECO:0000256" key="7">
    <source>
        <dbReference type="ARBA" id="ARBA00037948"/>
    </source>
</evidence>
<protein>
    <recommendedName>
        <fullName evidence="9">C2H2-type domain-containing protein</fullName>
    </recommendedName>
</protein>
<evidence type="ECO:0000256" key="1">
    <source>
        <dbReference type="ARBA" id="ARBA00004123"/>
    </source>
</evidence>
<keyword evidence="6" id="KW-0539">Nucleus</keyword>
<dbReference type="GO" id="GO:0000981">
    <property type="term" value="F:DNA-binding transcription factor activity, RNA polymerase II-specific"/>
    <property type="evidence" value="ECO:0007669"/>
    <property type="project" value="TreeGrafter"/>
</dbReference>
<evidence type="ECO:0000313" key="10">
    <source>
        <dbReference type="EMBL" id="KAG8194321.1"/>
    </source>
</evidence>
<dbReference type="FunFam" id="3.30.160.60:FF:000744">
    <property type="entry name" value="zinc finger E-box-binding homeobox 1"/>
    <property type="match status" value="1"/>
</dbReference>
<accession>A0AAV6VF98</accession>
<dbReference type="FunFam" id="3.30.160.60:FF:002349">
    <property type="entry name" value="Zinc finger and BTB domain-containing 40"/>
    <property type="match status" value="1"/>
</dbReference>
<evidence type="ECO:0000256" key="2">
    <source>
        <dbReference type="ARBA" id="ARBA00022723"/>
    </source>
</evidence>
<dbReference type="PANTHER" id="PTHR24388:SF54">
    <property type="entry name" value="PROTEIN ESCARGOT"/>
    <property type="match status" value="1"/>
</dbReference>
<dbReference type="SUPFAM" id="SSF57667">
    <property type="entry name" value="beta-beta-alpha zinc fingers"/>
    <property type="match status" value="1"/>
</dbReference>
<dbReference type="PROSITE" id="PS00028">
    <property type="entry name" value="ZINC_FINGER_C2H2_1"/>
    <property type="match status" value="2"/>
</dbReference>
<evidence type="ECO:0000256" key="5">
    <source>
        <dbReference type="ARBA" id="ARBA00022833"/>
    </source>
</evidence>
<evidence type="ECO:0000256" key="3">
    <source>
        <dbReference type="ARBA" id="ARBA00022737"/>
    </source>
</evidence>
<keyword evidence="5" id="KW-0862">Zinc</keyword>
<evidence type="ECO:0000256" key="8">
    <source>
        <dbReference type="PROSITE-ProRule" id="PRU00042"/>
    </source>
</evidence>
<dbReference type="PANTHER" id="PTHR24388">
    <property type="entry name" value="ZINC FINGER PROTEIN"/>
    <property type="match status" value="1"/>
</dbReference>
<sequence>MLCNISFIAKFPGTLYCFLHKHKDVIHHSFLPQHIIKPKRTSTVFSPHVYMFYFLSLKKSEMSPFEPERKIHTCRQCPFSSVTLLEMMKHTKSHDWEAQFACTSCHKIFSTKTLLNRHLKVHTGERPYECTVCHRMFTQKTHLQYHVLTHVKDA</sequence>
<gene>
    <name evidence="10" type="ORF">JTE90_004549</name>
</gene>
<dbReference type="SMART" id="SM00355">
    <property type="entry name" value="ZnF_C2H2"/>
    <property type="match status" value="3"/>
</dbReference>
<keyword evidence="3" id="KW-0677">Repeat</keyword>
<dbReference type="PROSITE" id="PS50157">
    <property type="entry name" value="ZINC_FINGER_C2H2_2"/>
    <property type="match status" value="2"/>
</dbReference>
<keyword evidence="2" id="KW-0479">Metal-binding</keyword>
<dbReference type="AlphaFoldDB" id="A0AAV6VF98"/>
<dbReference type="Gene3D" id="3.30.160.60">
    <property type="entry name" value="Classic Zinc Finger"/>
    <property type="match status" value="2"/>
</dbReference>
<name>A0AAV6VF98_9ARAC</name>
<dbReference type="GO" id="GO:0008270">
    <property type="term" value="F:zinc ion binding"/>
    <property type="evidence" value="ECO:0007669"/>
    <property type="project" value="UniProtKB-KW"/>
</dbReference>
<dbReference type="InterPro" id="IPR036236">
    <property type="entry name" value="Znf_C2H2_sf"/>
</dbReference>
<feature type="domain" description="C2H2-type" evidence="9">
    <location>
        <begin position="128"/>
        <end position="154"/>
    </location>
</feature>
<feature type="domain" description="C2H2-type" evidence="9">
    <location>
        <begin position="100"/>
        <end position="127"/>
    </location>
</feature>
<dbReference type="InterPro" id="IPR050527">
    <property type="entry name" value="Snail/Krueppel_Znf"/>
</dbReference>
<comment type="similarity">
    <text evidence="7">Belongs to the snail C2H2-type zinc-finger protein family.</text>
</comment>
<dbReference type="InterPro" id="IPR013087">
    <property type="entry name" value="Znf_C2H2_type"/>
</dbReference>
<evidence type="ECO:0000256" key="4">
    <source>
        <dbReference type="ARBA" id="ARBA00022771"/>
    </source>
</evidence>